<sequence>MEFKYDRLARPDREIRIAVLQPGTFDDPIIVQFVRRELARAAPAYEALSYVWGPEDDPSHVEVNLQARTGKVRITQNLDIALRHLRYKETTRYLWIDALCINQANNAEKSV</sequence>
<dbReference type="PANTHER" id="PTHR24148">
    <property type="entry name" value="ANKYRIN REPEAT DOMAIN-CONTAINING PROTEIN 39 HOMOLOG-RELATED"/>
    <property type="match status" value="1"/>
</dbReference>
<feature type="domain" description="Heterokaryon incompatibility" evidence="1">
    <location>
        <begin position="45"/>
        <end position="110"/>
    </location>
</feature>
<evidence type="ECO:0000313" key="3">
    <source>
        <dbReference type="Proteomes" id="UP000758155"/>
    </source>
</evidence>
<name>A0A9P4WQM5_9PLEO</name>
<dbReference type="EMBL" id="SWKV01000034">
    <property type="protein sequence ID" value="KAF3038859.1"/>
    <property type="molecule type" value="Genomic_DNA"/>
</dbReference>
<comment type="caution">
    <text evidence="2">The sequence shown here is derived from an EMBL/GenBank/DDBJ whole genome shotgun (WGS) entry which is preliminary data.</text>
</comment>
<dbReference type="Proteomes" id="UP000758155">
    <property type="component" value="Unassembled WGS sequence"/>
</dbReference>
<reference evidence="2" key="1">
    <citation type="submission" date="2019-04" db="EMBL/GenBank/DDBJ databases">
        <title>Sequencing of skin fungus with MAO and IRED activity.</title>
        <authorList>
            <person name="Marsaioli A.J."/>
            <person name="Bonatto J.M.C."/>
            <person name="Reis Junior O."/>
        </authorList>
    </citation>
    <scope>NUCLEOTIDE SEQUENCE</scope>
    <source>
        <strain evidence="2">28M1</strain>
    </source>
</reference>
<keyword evidence="3" id="KW-1185">Reference proteome</keyword>
<gene>
    <name evidence="2" type="ORF">E8E12_008434</name>
</gene>
<accession>A0A9P4WQM5</accession>
<dbReference type="Pfam" id="PF06985">
    <property type="entry name" value="HET"/>
    <property type="match status" value="1"/>
</dbReference>
<dbReference type="InterPro" id="IPR052895">
    <property type="entry name" value="HetReg/Transcr_Mod"/>
</dbReference>
<dbReference type="OrthoDB" id="3553147at2759"/>
<protein>
    <recommendedName>
        <fullName evidence="1">Heterokaryon incompatibility domain-containing protein</fullName>
    </recommendedName>
</protein>
<evidence type="ECO:0000313" key="2">
    <source>
        <dbReference type="EMBL" id="KAF3038859.1"/>
    </source>
</evidence>
<dbReference type="PANTHER" id="PTHR24148:SF64">
    <property type="entry name" value="HETEROKARYON INCOMPATIBILITY DOMAIN-CONTAINING PROTEIN"/>
    <property type="match status" value="1"/>
</dbReference>
<organism evidence="2 3">
    <name type="scientific">Didymella heteroderae</name>
    <dbReference type="NCBI Taxonomy" id="1769908"/>
    <lineage>
        <taxon>Eukaryota</taxon>
        <taxon>Fungi</taxon>
        <taxon>Dikarya</taxon>
        <taxon>Ascomycota</taxon>
        <taxon>Pezizomycotina</taxon>
        <taxon>Dothideomycetes</taxon>
        <taxon>Pleosporomycetidae</taxon>
        <taxon>Pleosporales</taxon>
        <taxon>Pleosporineae</taxon>
        <taxon>Didymellaceae</taxon>
        <taxon>Didymella</taxon>
    </lineage>
</organism>
<proteinExistence type="predicted"/>
<dbReference type="AlphaFoldDB" id="A0A9P4WQM5"/>
<dbReference type="InterPro" id="IPR010730">
    <property type="entry name" value="HET"/>
</dbReference>
<evidence type="ECO:0000259" key="1">
    <source>
        <dbReference type="Pfam" id="PF06985"/>
    </source>
</evidence>